<dbReference type="PANTHER" id="PTHR24250">
    <property type="entry name" value="CHYMOTRYPSIN-RELATED"/>
    <property type="match status" value="1"/>
</dbReference>
<name>A0A6B0QZ38_9CETA</name>
<accession>A0A6B0QZ38</accession>
<proteinExistence type="predicted"/>
<evidence type="ECO:0000259" key="2">
    <source>
        <dbReference type="Pfam" id="PF00089"/>
    </source>
</evidence>
<dbReference type="GO" id="GO:0004252">
    <property type="term" value="F:serine-type endopeptidase activity"/>
    <property type="evidence" value="ECO:0007669"/>
    <property type="project" value="InterPro"/>
</dbReference>
<dbReference type="InterPro" id="IPR043504">
    <property type="entry name" value="Peptidase_S1_PA_chymotrypsin"/>
</dbReference>
<gene>
    <name evidence="3" type="ORF">E5288_WYG018707</name>
</gene>
<dbReference type="Gene3D" id="2.40.10.10">
    <property type="entry name" value="Trypsin-like serine proteases"/>
    <property type="match status" value="1"/>
</dbReference>
<reference evidence="3" key="1">
    <citation type="submission" date="2019-10" db="EMBL/GenBank/DDBJ databases">
        <title>The sequence and de novo assembly of the wild yak genome.</title>
        <authorList>
            <person name="Liu Y."/>
        </authorList>
    </citation>
    <scope>NUCLEOTIDE SEQUENCE [LARGE SCALE GENOMIC DNA]</scope>
    <source>
        <strain evidence="3">WY2019</strain>
    </source>
</reference>
<dbReference type="GO" id="GO:0006508">
    <property type="term" value="P:proteolysis"/>
    <property type="evidence" value="ECO:0007669"/>
    <property type="project" value="InterPro"/>
</dbReference>
<dbReference type="PANTHER" id="PTHR24250:SF45">
    <property type="entry name" value="INACTIVE SERINE PROTEASE 54"/>
    <property type="match status" value="1"/>
</dbReference>
<evidence type="ECO:0000313" key="4">
    <source>
        <dbReference type="Proteomes" id="UP000322234"/>
    </source>
</evidence>
<feature type="domain" description="Peptidase S1" evidence="2">
    <location>
        <begin position="104"/>
        <end position="171"/>
    </location>
</feature>
<dbReference type="InterPro" id="IPR009003">
    <property type="entry name" value="Peptidase_S1_PA"/>
</dbReference>
<keyword evidence="1" id="KW-1015">Disulfide bond</keyword>
<dbReference type="AlphaFoldDB" id="A0A6B0QZ38"/>
<keyword evidence="4" id="KW-1185">Reference proteome</keyword>
<evidence type="ECO:0000256" key="1">
    <source>
        <dbReference type="ARBA" id="ARBA00023157"/>
    </source>
</evidence>
<dbReference type="EMBL" id="VBQZ03000015">
    <property type="protein sequence ID" value="MXQ83169.1"/>
    <property type="molecule type" value="Genomic_DNA"/>
</dbReference>
<dbReference type="InterPro" id="IPR001254">
    <property type="entry name" value="Trypsin_dom"/>
</dbReference>
<protein>
    <recommendedName>
        <fullName evidence="2">Peptidase S1 domain-containing protein</fullName>
    </recommendedName>
</protein>
<dbReference type="Pfam" id="PF00089">
    <property type="entry name" value="Trypsin"/>
    <property type="match status" value="1"/>
</dbReference>
<dbReference type="Proteomes" id="UP000322234">
    <property type="component" value="Unassembled WGS sequence"/>
</dbReference>
<sequence>MGKPGDPGWVVQKTNQRVCLLSLHLTSHWLNIGAGQLVLASLLLGTKEQGPDRTGQYPSFGADTAHRGGVGSGGLCFLLSLGKTGRKDAVAIIGIAKMDAKLIAHEEYPINTIIIHEDFDNKTMRNNIALLKTDTAMQFNSLVRPICFLGRKLNRPPVLMNCWVAGWNPTSAVNGFLLLEEAVCVPAVGVTRMNHSRA</sequence>
<evidence type="ECO:0000313" key="3">
    <source>
        <dbReference type="EMBL" id="MXQ83169.1"/>
    </source>
</evidence>
<organism evidence="3 4">
    <name type="scientific">Bos mutus</name>
    <name type="common">wild yak</name>
    <dbReference type="NCBI Taxonomy" id="72004"/>
    <lineage>
        <taxon>Eukaryota</taxon>
        <taxon>Metazoa</taxon>
        <taxon>Chordata</taxon>
        <taxon>Craniata</taxon>
        <taxon>Vertebrata</taxon>
        <taxon>Euteleostomi</taxon>
        <taxon>Mammalia</taxon>
        <taxon>Eutheria</taxon>
        <taxon>Laurasiatheria</taxon>
        <taxon>Artiodactyla</taxon>
        <taxon>Ruminantia</taxon>
        <taxon>Pecora</taxon>
        <taxon>Bovidae</taxon>
        <taxon>Bovinae</taxon>
        <taxon>Bos</taxon>
    </lineage>
</organism>
<dbReference type="SUPFAM" id="SSF50494">
    <property type="entry name" value="Trypsin-like serine proteases"/>
    <property type="match status" value="1"/>
</dbReference>
<comment type="caution">
    <text evidence="3">The sequence shown here is derived from an EMBL/GenBank/DDBJ whole genome shotgun (WGS) entry which is preliminary data.</text>
</comment>